<dbReference type="GO" id="GO:0006749">
    <property type="term" value="P:glutathione metabolic process"/>
    <property type="evidence" value="ECO:0007669"/>
    <property type="project" value="TreeGrafter"/>
</dbReference>
<evidence type="ECO:0000313" key="3">
    <source>
        <dbReference type="EMBL" id="KAK5642248.1"/>
    </source>
</evidence>
<keyword evidence="4" id="KW-1185">Reference proteome</keyword>
<evidence type="ECO:0008006" key="5">
    <source>
        <dbReference type="Google" id="ProtNLM"/>
    </source>
</evidence>
<dbReference type="InterPro" id="IPR004046">
    <property type="entry name" value="GST_C"/>
</dbReference>
<comment type="caution">
    <text evidence="3">The sequence shown here is derived from an EMBL/GenBank/DDBJ whole genome shotgun (WGS) entry which is preliminary data.</text>
</comment>
<dbReference type="PANTHER" id="PTHR43969">
    <property type="entry name" value="GLUTATHIONE S TRANSFERASE D10, ISOFORM A-RELATED"/>
    <property type="match status" value="1"/>
</dbReference>
<dbReference type="SFLD" id="SFLDG00358">
    <property type="entry name" value="Main_(cytGST)"/>
    <property type="match status" value="1"/>
</dbReference>
<dbReference type="PROSITE" id="PS50404">
    <property type="entry name" value="GST_NTER"/>
    <property type="match status" value="1"/>
</dbReference>
<dbReference type="InterPro" id="IPR004045">
    <property type="entry name" value="Glutathione_S-Trfase_N"/>
</dbReference>
<dbReference type="AlphaFoldDB" id="A0AAN7ZK60"/>
<reference evidence="3 4" key="1">
    <citation type="journal article" date="2024" name="Insects">
        <title>An Improved Chromosome-Level Genome Assembly of the Firefly Pyrocoelia pectoralis.</title>
        <authorList>
            <person name="Fu X."/>
            <person name="Meyer-Rochow V.B."/>
            <person name="Ballantyne L."/>
            <person name="Zhu X."/>
        </authorList>
    </citation>
    <scope>NUCLEOTIDE SEQUENCE [LARGE SCALE GENOMIC DNA]</scope>
    <source>
        <strain evidence="3">XCY_ONT2</strain>
    </source>
</reference>
<feature type="domain" description="GST N-terminal" evidence="1">
    <location>
        <begin position="1"/>
        <end position="82"/>
    </location>
</feature>
<dbReference type="SUPFAM" id="SSF52833">
    <property type="entry name" value="Thioredoxin-like"/>
    <property type="match status" value="1"/>
</dbReference>
<dbReference type="PROSITE" id="PS50405">
    <property type="entry name" value="GST_CTER"/>
    <property type="match status" value="1"/>
</dbReference>
<dbReference type="Gene3D" id="3.40.30.10">
    <property type="entry name" value="Glutaredoxin"/>
    <property type="match status" value="1"/>
</dbReference>
<feature type="domain" description="GST C-terminal" evidence="2">
    <location>
        <begin position="88"/>
        <end position="217"/>
    </location>
</feature>
<accession>A0AAN7ZK60</accession>
<dbReference type="EMBL" id="JAVRBK010000006">
    <property type="protein sequence ID" value="KAK5642248.1"/>
    <property type="molecule type" value="Genomic_DNA"/>
</dbReference>
<evidence type="ECO:0000313" key="4">
    <source>
        <dbReference type="Proteomes" id="UP001329430"/>
    </source>
</evidence>
<dbReference type="PANTHER" id="PTHR43969:SF8">
    <property type="entry name" value="GLUTATHIONE S TRANSFERASE E13, ISOFORM A-RELATED"/>
    <property type="match status" value="1"/>
</dbReference>
<proteinExistence type="predicted"/>
<organism evidence="3 4">
    <name type="scientific">Pyrocoelia pectoralis</name>
    <dbReference type="NCBI Taxonomy" id="417401"/>
    <lineage>
        <taxon>Eukaryota</taxon>
        <taxon>Metazoa</taxon>
        <taxon>Ecdysozoa</taxon>
        <taxon>Arthropoda</taxon>
        <taxon>Hexapoda</taxon>
        <taxon>Insecta</taxon>
        <taxon>Pterygota</taxon>
        <taxon>Neoptera</taxon>
        <taxon>Endopterygota</taxon>
        <taxon>Coleoptera</taxon>
        <taxon>Polyphaga</taxon>
        <taxon>Elateriformia</taxon>
        <taxon>Elateroidea</taxon>
        <taxon>Lampyridae</taxon>
        <taxon>Lampyrinae</taxon>
        <taxon>Pyrocoelia</taxon>
    </lineage>
</organism>
<sequence length="219" mass="25381">MGLILYTFDMSSSCVSVYFTQAALGLSCKRIQVNVWNKEFSPELIKINPQHIVPTLNDSDCRTISDSHAINIYLCETYGKTQTLYPENPEEQALVNDKLFFNASVVYPLLQKFQMILVRREALSEKNVAKMCEVYKMLDNFLKARQWITGDSVNLADFGLIPNVTLANLFVPINFQKYPNVARWIKNAEQLPFYHENINHLNMFSKFLEERRRVVKSVL</sequence>
<evidence type="ECO:0000259" key="1">
    <source>
        <dbReference type="PROSITE" id="PS50404"/>
    </source>
</evidence>
<name>A0AAN7ZK60_9COLE</name>
<dbReference type="InterPro" id="IPR036282">
    <property type="entry name" value="Glutathione-S-Trfase_C_sf"/>
</dbReference>
<dbReference type="SFLD" id="SFLDS00019">
    <property type="entry name" value="Glutathione_Transferase_(cytos"/>
    <property type="match status" value="1"/>
</dbReference>
<gene>
    <name evidence="3" type="ORF">RI129_008415</name>
</gene>
<dbReference type="InterPro" id="IPR040079">
    <property type="entry name" value="Glutathione_S-Trfase"/>
</dbReference>
<dbReference type="Pfam" id="PF00043">
    <property type="entry name" value="GST_C"/>
    <property type="match status" value="1"/>
</dbReference>
<evidence type="ECO:0000259" key="2">
    <source>
        <dbReference type="PROSITE" id="PS50405"/>
    </source>
</evidence>
<dbReference type="Gene3D" id="1.20.1050.10">
    <property type="match status" value="1"/>
</dbReference>
<dbReference type="FunFam" id="1.20.1050.10:FF:000007">
    <property type="entry name" value="Glutathione S-transferase 1-1"/>
    <property type="match status" value="1"/>
</dbReference>
<protein>
    <recommendedName>
        <fullName evidence="5">Glutathione S-transferase</fullName>
    </recommendedName>
</protein>
<dbReference type="SUPFAM" id="SSF47616">
    <property type="entry name" value="GST C-terminal domain-like"/>
    <property type="match status" value="1"/>
</dbReference>
<dbReference type="Proteomes" id="UP001329430">
    <property type="component" value="Chromosome 6"/>
</dbReference>
<dbReference type="CDD" id="cd03177">
    <property type="entry name" value="GST_C_Delta_Epsilon"/>
    <property type="match status" value="1"/>
</dbReference>
<dbReference type="InterPro" id="IPR036249">
    <property type="entry name" value="Thioredoxin-like_sf"/>
</dbReference>
<dbReference type="InterPro" id="IPR010987">
    <property type="entry name" value="Glutathione-S-Trfase_C-like"/>
</dbReference>
<dbReference type="Pfam" id="PF13417">
    <property type="entry name" value="GST_N_3"/>
    <property type="match status" value="1"/>
</dbReference>
<dbReference type="GO" id="GO:0004364">
    <property type="term" value="F:glutathione transferase activity"/>
    <property type="evidence" value="ECO:0007669"/>
    <property type="project" value="TreeGrafter"/>
</dbReference>